<feature type="region of interest" description="Disordered" evidence="1">
    <location>
        <begin position="72"/>
        <end position="96"/>
    </location>
</feature>
<organism evidence="2 3">
    <name type="scientific">Acropora cervicornis</name>
    <name type="common">Staghorn coral</name>
    <dbReference type="NCBI Taxonomy" id="6130"/>
    <lineage>
        <taxon>Eukaryota</taxon>
        <taxon>Metazoa</taxon>
        <taxon>Cnidaria</taxon>
        <taxon>Anthozoa</taxon>
        <taxon>Hexacorallia</taxon>
        <taxon>Scleractinia</taxon>
        <taxon>Astrocoeniina</taxon>
        <taxon>Acroporidae</taxon>
        <taxon>Acropora</taxon>
    </lineage>
</organism>
<dbReference type="EMBL" id="JARQWQ010000151">
    <property type="protein sequence ID" value="KAK2548243.1"/>
    <property type="molecule type" value="Genomic_DNA"/>
</dbReference>
<comment type="caution">
    <text evidence="2">The sequence shown here is derived from an EMBL/GenBank/DDBJ whole genome shotgun (WGS) entry which is preliminary data.</text>
</comment>
<reference evidence="2" key="1">
    <citation type="journal article" date="2023" name="G3 (Bethesda)">
        <title>Whole genome assembly and annotation of the endangered Caribbean coral Acropora cervicornis.</title>
        <authorList>
            <person name="Selwyn J.D."/>
            <person name="Vollmer S.V."/>
        </authorList>
    </citation>
    <scope>NUCLEOTIDE SEQUENCE</scope>
    <source>
        <strain evidence="2">K2</strain>
    </source>
</reference>
<protein>
    <submittedName>
        <fullName evidence="2">Uncharacterized protein</fullName>
    </submittedName>
</protein>
<name>A0AAD9PSF7_ACRCE</name>
<evidence type="ECO:0000313" key="2">
    <source>
        <dbReference type="EMBL" id="KAK2548243.1"/>
    </source>
</evidence>
<evidence type="ECO:0000313" key="3">
    <source>
        <dbReference type="Proteomes" id="UP001249851"/>
    </source>
</evidence>
<reference evidence="2" key="2">
    <citation type="journal article" date="2023" name="Science">
        <title>Genomic signatures of disease resistance in endangered staghorn corals.</title>
        <authorList>
            <person name="Vollmer S.V."/>
            <person name="Selwyn J.D."/>
            <person name="Despard B.A."/>
            <person name="Roesel C.L."/>
        </authorList>
    </citation>
    <scope>NUCLEOTIDE SEQUENCE</scope>
    <source>
        <strain evidence="2">K2</strain>
    </source>
</reference>
<feature type="compositionally biased region" description="Basic and acidic residues" evidence="1">
    <location>
        <begin position="72"/>
        <end position="82"/>
    </location>
</feature>
<accession>A0AAD9PSF7</accession>
<dbReference type="AlphaFoldDB" id="A0AAD9PSF7"/>
<sequence>MYVFAEWKDFKYLLLRTLHLEILWDTGTGISSLLEHTFHHSNRGHQNKDQTSSSILARVGITDPSICNMLNRKEQPLDRGSRDPQSCEIPVSNAKR</sequence>
<gene>
    <name evidence="2" type="ORF">P5673_031562</name>
</gene>
<evidence type="ECO:0000256" key="1">
    <source>
        <dbReference type="SAM" id="MobiDB-lite"/>
    </source>
</evidence>
<dbReference type="Proteomes" id="UP001249851">
    <property type="component" value="Unassembled WGS sequence"/>
</dbReference>
<keyword evidence="3" id="KW-1185">Reference proteome</keyword>
<proteinExistence type="predicted"/>